<dbReference type="PROSITE" id="PS51375">
    <property type="entry name" value="PPR"/>
    <property type="match status" value="5"/>
</dbReference>
<dbReference type="OMA" id="THALACN"/>
<dbReference type="Proteomes" id="UP000327085">
    <property type="component" value="Chromosome 6"/>
</dbReference>
<accession>A0A5E4F3M2</accession>
<dbReference type="InterPro" id="IPR046848">
    <property type="entry name" value="E_motif"/>
</dbReference>
<feature type="coiled-coil region" evidence="3">
    <location>
        <begin position="67"/>
        <end position="94"/>
    </location>
</feature>
<evidence type="ECO:0000313" key="5">
    <source>
        <dbReference type="Proteomes" id="UP000327085"/>
    </source>
</evidence>
<evidence type="ECO:0000256" key="3">
    <source>
        <dbReference type="SAM" id="Coils"/>
    </source>
</evidence>
<proteinExistence type="predicted"/>
<dbReference type="EMBL" id="CABIKO010000062">
    <property type="protein sequence ID" value="VVA22573.1"/>
    <property type="molecule type" value="Genomic_DNA"/>
</dbReference>
<protein>
    <submittedName>
        <fullName evidence="4">PREDICTED: pentatricopeptide repeat-containing</fullName>
    </submittedName>
</protein>
<organism evidence="4 5">
    <name type="scientific">Prunus dulcis</name>
    <name type="common">Almond</name>
    <name type="synonym">Amygdalus dulcis</name>
    <dbReference type="NCBI Taxonomy" id="3755"/>
    <lineage>
        <taxon>Eukaryota</taxon>
        <taxon>Viridiplantae</taxon>
        <taxon>Streptophyta</taxon>
        <taxon>Embryophyta</taxon>
        <taxon>Tracheophyta</taxon>
        <taxon>Spermatophyta</taxon>
        <taxon>Magnoliopsida</taxon>
        <taxon>eudicotyledons</taxon>
        <taxon>Gunneridae</taxon>
        <taxon>Pentapetalae</taxon>
        <taxon>rosids</taxon>
        <taxon>fabids</taxon>
        <taxon>Rosales</taxon>
        <taxon>Rosaceae</taxon>
        <taxon>Amygdaloideae</taxon>
        <taxon>Amygdaleae</taxon>
        <taxon>Prunus</taxon>
    </lineage>
</organism>
<dbReference type="FunCoup" id="A0A5E4F3M2">
    <property type="interactions" value="282"/>
</dbReference>
<dbReference type="Pfam" id="PF07795">
    <property type="entry name" value="DUF1635"/>
    <property type="match status" value="1"/>
</dbReference>
<dbReference type="Pfam" id="PF12854">
    <property type="entry name" value="PPR_1"/>
    <property type="match status" value="1"/>
</dbReference>
<dbReference type="NCBIfam" id="TIGR00756">
    <property type="entry name" value="PPR"/>
    <property type="match status" value="4"/>
</dbReference>
<dbReference type="GO" id="GO:0009451">
    <property type="term" value="P:RNA modification"/>
    <property type="evidence" value="ECO:0007669"/>
    <property type="project" value="InterPro"/>
</dbReference>
<sequence>MCVAGQKQRCNSSSSNGDFRLPEVQVHLLAPAQSVDELKHKLLCTNFELESAKMMAKEEVSKNEEIIKQLFELLKAACQERDEARNQLQKLMNELLPSIPADQTTHILSSQPNNENPIPQKTTNPSMLKESEALLPQTYNFHVYGSYPTNCNLGSLSFQGLPNANFADSSNLALPKRPVAQECGSKFDCASVLIDNIARVRPLPKKGRLMQAVIDTGPLLQTLLVAPLPKWKNPPTLICGGDHYGSLIEQRLEAVESICPTQSSSSGSVSFLESSPGFSQIPSSSVLNFARGSACLNNGLQLHVGNNTDAMQYQIATAHTSAGALLTETQKAHAHALQLGTSDAFFHARQLFEETPDLSVVSATSIIGSFARQHHHEEAIYLFSRMLLSNIRPNEFTFGTVIHSSTALGDLNIGKQLHACATKIGLHSNVFVGSATLDLYAKLSITQDAKRAFEDTQKPNVVSYTTLIYAYLKKEKLEEALKLFQVMPERNVVSWNAMIGGYSQTGHNEEAVNLFIEMLRNGLVPNHSTFPCAIIAAANIAALGMGRSFHACAVKFLGKLDVFIGNSLISFYAKCGSMEDSLLVFNKIEERNIVSWNAVICGYAQNGKGEEAISFFERMRLSSCKRNSVTLLGLLWACNHAGLVDQGYFYFNQARIEDPSILKPEHYACMVDLLSRFGCFGEAEEFISNLPFEPGIGFWKALLGGCQIHSNMELGEFAARKILALDPEDVSSYVMLSNAHSAAGRWQSVATIRREMKEKGLKRVPGCSWIEIRNRVHVFVTGDKNHHQVSEMLSILKILYRDFKGE</sequence>
<dbReference type="Gene3D" id="1.25.40.10">
    <property type="entry name" value="Tetratricopeptide repeat domain"/>
    <property type="match status" value="4"/>
</dbReference>
<feature type="repeat" description="PPR" evidence="2">
    <location>
        <begin position="491"/>
        <end position="525"/>
    </location>
</feature>
<dbReference type="Gramene" id="VVA22573">
    <property type="protein sequence ID" value="VVA22573"/>
    <property type="gene ID" value="Prudul26B025969"/>
</dbReference>
<dbReference type="FunFam" id="1.25.40.10:FF:000442">
    <property type="entry name" value="Pentatricopeptide repeat-containing protein At3g49710"/>
    <property type="match status" value="1"/>
</dbReference>
<dbReference type="InterPro" id="IPR046960">
    <property type="entry name" value="PPR_At4g14850-like_plant"/>
</dbReference>
<evidence type="ECO:0000313" key="4">
    <source>
        <dbReference type="EMBL" id="VVA22573.1"/>
    </source>
</evidence>
<dbReference type="InterPro" id="IPR002885">
    <property type="entry name" value="PPR_rpt"/>
</dbReference>
<feature type="repeat" description="PPR" evidence="2">
    <location>
        <begin position="359"/>
        <end position="393"/>
    </location>
</feature>
<dbReference type="AlphaFoldDB" id="A0A5E4F3M2"/>
<dbReference type="FunFam" id="1.25.40.10:FF:000719">
    <property type="entry name" value="Pentatricopeptide repeat-containing protein mitochondrial"/>
    <property type="match status" value="1"/>
</dbReference>
<gene>
    <name evidence="4" type="ORF">ALMOND_2B025969</name>
</gene>
<feature type="repeat" description="PPR" evidence="2">
    <location>
        <begin position="460"/>
        <end position="490"/>
    </location>
</feature>
<keyword evidence="1" id="KW-0677">Repeat</keyword>
<keyword evidence="3" id="KW-0175">Coiled coil</keyword>
<dbReference type="InParanoid" id="A0A5E4F3M2"/>
<dbReference type="PANTHER" id="PTHR47926:SF357">
    <property type="entry name" value="PENTATRICOPEPTIDE REPEAT-CONTAINING PROTEIN"/>
    <property type="match status" value="1"/>
</dbReference>
<reference evidence="5" key="1">
    <citation type="journal article" date="2020" name="Plant J.">
        <title>Transposons played a major role in the diversification between the closely related almond and peach genomes: results from the almond genome sequence.</title>
        <authorList>
            <person name="Alioto T."/>
            <person name="Alexiou K.G."/>
            <person name="Bardil A."/>
            <person name="Barteri F."/>
            <person name="Castanera R."/>
            <person name="Cruz F."/>
            <person name="Dhingra A."/>
            <person name="Duval H."/>
            <person name="Fernandez I Marti A."/>
            <person name="Frias L."/>
            <person name="Galan B."/>
            <person name="Garcia J.L."/>
            <person name="Howad W."/>
            <person name="Gomez-Garrido J."/>
            <person name="Gut M."/>
            <person name="Julca I."/>
            <person name="Morata J."/>
            <person name="Puigdomenech P."/>
            <person name="Ribeca P."/>
            <person name="Rubio Cabetas M.J."/>
            <person name="Vlasova A."/>
            <person name="Wirthensohn M."/>
            <person name="Garcia-Mas J."/>
            <person name="Gabaldon T."/>
            <person name="Casacuberta J.M."/>
            <person name="Arus P."/>
        </authorList>
    </citation>
    <scope>NUCLEOTIDE SEQUENCE [LARGE SCALE GENOMIC DNA]</scope>
    <source>
        <strain evidence="5">cv. Texas</strain>
    </source>
</reference>
<dbReference type="Pfam" id="PF13041">
    <property type="entry name" value="PPR_2"/>
    <property type="match status" value="3"/>
</dbReference>
<feature type="repeat" description="PPR" evidence="2">
    <location>
        <begin position="592"/>
        <end position="626"/>
    </location>
</feature>
<dbReference type="Pfam" id="PF20431">
    <property type="entry name" value="E_motif"/>
    <property type="match status" value="1"/>
</dbReference>
<dbReference type="SUPFAM" id="SSF48452">
    <property type="entry name" value="TPR-like"/>
    <property type="match status" value="1"/>
</dbReference>
<evidence type="ECO:0000256" key="1">
    <source>
        <dbReference type="ARBA" id="ARBA00022737"/>
    </source>
</evidence>
<name>A0A5E4F3M2_PRUDU</name>
<dbReference type="InterPro" id="IPR012862">
    <property type="entry name" value="DUF1635"/>
</dbReference>
<dbReference type="InterPro" id="IPR011990">
    <property type="entry name" value="TPR-like_helical_dom_sf"/>
</dbReference>
<dbReference type="PANTHER" id="PTHR47926">
    <property type="entry name" value="PENTATRICOPEPTIDE REPEAT-CONTAINING PROTEIN"/>
    <property type="match status" value="1"/>
</dbReference>
<dbReference type="GO" id="GO:0003723">
    <property type="term" value="F:RNA binding"/>
    <property type="evidence" value="ECO:0007669"/>
    <property type="project" value="InterPro"/>
</dbReference>
<dbReference type="FunFam" id="1.25.40.10:FF:000144">
    <property type="entry name" value="Pentatricopeptide repeat-containing protein, mitochondrial"/>
    <property type="match status" value="1"/>
</dbReference>
<evidence type="ECO:0000256" key="2">
    <source>
        <dbReference type="PROSITE-ProRule" id="PRU00708"/>
    </source>
</evidence>
<feature type="repeat" description="PPR" evidence="2">
    <location>
        <begin position="729"/>
        <end position="763"/>
    </location>
</feature>